<dbReference type="NCBIfam" id="NF005878">
    <property type="entry name" value="PRK07825.1"/>
    <property type="match status" value="1"/>
</dbReference>
<sequence length="289" mass="30468">MGRQPRTLRGKVIVVTGGAQGIGATTVGALVRRGARVAIGDLDLVRAEKAAAELGPDTIALPLDVTDTRGFTAFLDEVEHRLGPIDVLINNAGIMPLAALEEEDDASTRRQLEINLHAVIHGTREAVQRMRPRRSGHIVNVASMAGKAGFPGGATYCATKHGVVGLSEAVHLELHGTGVDVSCVLPAIVRTELASGLKEAKMIKSVSPEEVAAAIVDALERPRFDVYVPKSLDALGRVTRLLPRSFGEWLVRTLGGDQVLASATHSSARADYEARAAESAPGAGSEERT</sequence>
<accession>A0A542DHH0</accession>
<keyword evidence="2" id="KW-0560">Oxidoreductase</keyword>
<dbReference type="FunFam" id="3.40.50.720:FF:000084">
    <property type="entry name" value="Short-chain dehydrogenase reductase"/>
    <property type="match status" value="1"/>
</dbReference>
<feature type="region of interest" description="Disordered" evidence="4">
    <location>
        <begin position="267"/>
        <end position="289"/>
    </location>
</feature>
<dbReference type="Pfam" id="PF00106">
    <property type="entry name" value="adh_short"/>
    <property type="match status" value="1"/>
</dbReference>
<evidence type="ECO:0000256" key="1">
    <source>
        <dbReference type="ARBA" id="ARBA00006484"/>
    </source>
</evidence>
<dbReference type="PANTHER" id="PTHR24322">
    <property type="entry name" value="PKSB"/>
    <property type="match status" value="1"/>
</dbReference>
<organism evidence="5 6">
    <name type="scientific">Amycolatopsis cihanbeyliensis</name>
    <dbReference type="NCBI Taxonomy" id="1128664"/>
    <lineage>
        <taxon>Bacteria</taxon>
        <taxon>Bacillati</taxon>
        <taxon>Actinomycetota</taxon>
        <taxon>Actinomycetes</taxon>
        <taxon>Pseudonocardiales</taxon>
        <taxon>Pseudonocardiaceae</taxon>
        <taxon>Amycolatopsis</taxon>
    </lineage>
</organism>
<gene>
    <name evidence="5" type="ORF">FB471_2221</name>
</gene>
<dbReference type="PANTHER" id="PTHR24322:SF736">
    <property type="entry name" value="RETINOL DEHYDROGENASE 10"/>
    <property type="match status" value="1"/>
</dbReference>
<dbReference type="SUPFAM" id="SSF51735">
    <property type="entry name" value="NAD(P)-binding Rossmann-fold domains"/>
    <property type="match status" value="1"/>
</dbReference>
<feature type="compositionally biased region" description="Low complexity" evidence="4">
    <location>
        <begin position="277"/>
        <end position="289"/>
    </location>
</feature>
<dbReference type="CDD" id="cd05233">
    <property type="entry name" value="SDR_c"/>
    <property type="match status" value="1"/>
</dbReference>
<evidence type="ECO:0000313" key="5">
    <source>
        <dbReference type="EMBL" id="TQJ02490.1"/>
    </source>
</evidence>
<name>A0A542DHH0_AMYCI</name>
<evidence type="ECO:0000256" key="3">
    <source>
        <dbReference type="RuleBase" id="RU000363"/>
    </source>
</evidence>
<reference evidence="5 6" key="1">
    <citation type="submission" date="2019-06" db="EMBL/GenBank/DDBJ databases">
        <title>Sequencing the genomes of 1000 actinobacteria strains.</title>
        <authorList>
            <person name="Klenk H.-P."/>
        </authorList>
    </citation>
    <scope>NUCLEOTIDE SEQUENCE [LARGE SCALE GENOMIC DNA]</scope>
    <source>
        <strain evidence="5 6">DSM 45679</strain>
    </source>
</reference>
<dbReference type="RefSeq" id="WP_141997536.1">
    <property type="nucleotide sequence ID" value="NZ_VFML01000001.1"/>
</dbReference>
<evidence type="ECO:0000256" key="4">
    <source>
        <dbReference type="SAM" id="MobiDB-lite"/>
    </source>
</evidence>
<dbReference type="GO" id="GO:0016616">
    <property type="term" value="F:oxidoreductase activity, acting on the CH-OH group of donors, NAD or NADP as acceptor"/>
    <property type="evidence" value="ECO:0007669"/>
    <property type="project" value="TreeGrafter"/>
</dbReference>
<dbReference type="PRINTS" id="PR00081">
    <property type="entry name" value="GDHRDH"/>
</dbReference>
<dbReference type="EMBL" id="VFML01000001">
    <property type="protein sequence ID" value="TQJ02490.1"/>
    <property type="molecule type" value="Genomic_DNA"/>
</dbReference>
<dbReference type="PRINTS" id="PR00080">
    <property type="entry name" value="SDRFAMILY"/>
</dbReference>
<keyword evidence="6" id="KW-1185">Reference proteome</keyword>
<protein>
    <submittedName>
        <fullName evidence="5">Short-subunit dehydrogenase</fullName>
    </submittedName>
</protein>
<evidence type="ECO:0000313" key="6">
    <source>
        <dbReference type="Proteomes" id="UP000320876"/>
    </source>
</evidence>
<dbReference type="InterPro" id="IPR036291">
    <property type="entry name" value="NAD(P)-bd_dom_sf"/>
</dbReference>
<dbReference type="InterPro" id="IPR002347">
    <property type="entry name" value="SDR_fam"/>
</dbReference>
<dbReference type="PROSITE" id="PS00061">
    <property type="entry name" value="ADH_SHORT"/>
    <property type="match status" value="1"/>
</dbReference>
<evidence type="ECO:0000256" key="2">
    <source>
        <dbReference type="ARBA" id="ARBA00023002"/>
    </source>
</evidence>
<dbReference type="OrthoDB" id="9775296at2"/>
<dbReference type="Proteomes" id="UP000320876">
    <property type="component" value="Unassembled WGS sequence"/>
</dbReference>
<dbReference type="AlphaFoldDB" id="A0A542DHH0"/>
<comment type="similarity">
    <text evidence="1 3">Belongs to the short-chain dehydrogenases/reductases (SDR) family.</text>
</comment>
<proteinExistence type="inferred from homology"/>
<comment type="caution">
    <text evidence="5">The sequence shown here is derived from an EMBL/GenBank/DDBJ whole genome shotgun (WGS) entry which is preliminary data.</text>
</comment>
<dbReference type="Gene3D" id="3.40.50.720">
    <property type="entry name" value="NAD(P)-binding Rossmann-like Domain"/>
    <property type="match status" value="1"/>
</dbReference>
<dbReference type="InterPro" id="IPR020904">
    <property type="entry name" value="Sc_DH/Rdtase_CS"/>
</dbReference>